<name>A0ABQ9VCG3_SAGOE</name>
<dbReference type="Proteomes" id="UP001266305">
    <property type="component" value="Unassembled WGS sequence"/>
</dbReference>
<dbReference type="EMBL" id="JASSZA010000007">
    <property type="protein sequence ID" value="KAK2107081.1"/>
    <property type="molecule type" value="Genomic_DNA"/>
</dbReference>
<feature type="region of interest" description="Disordered" evidence="1">
    <location>
        <begin position="88"/>
        <end position="107"/>
    </location>
</feature>
<evidence type="ECO:0000256" key="1">
    <source>
        <dbReference type="SAM" id="MobiDB-lite"/>
    </source>
</evidence>
<sequence length="107" mass="11020">MGSKQPGPVGLNARHQRLLTPHGAQVPAPGVPAQGLPRGHGGERRPAGRLTLHEKKENSKASQLVLPGCDSASGWEDVLVAPPSVRGADNALASEGCKDGLRPALGR</sequence>
<accession>A0ABQ9VCG3</accession>
<evidence type="ECO:0000313" key="2">
    <source>
        <dbReference type="EMBL" id="KAK2107081.1"/>
    </source>
</evidence>
<comment type="caution">
    <text evidence="2">The sequence shown here is derived from an EMBL/GenBank/DDBJ whole genome shotgun (WGS) entry which is preliminary data.</text>
</comment>
<proteinExistence type="predicted"/>
<protein>
    <submittedName>
        <fullName evidence="2">Uncharacterized protein</fullName>
    </submittedName>
</protein>
<feature type="compositionally biased region" description="Basic and acidic residues" evidence="1">
    <location>
        <begin position="40"/>
        <end position="51"/>
    </location>
</feature>
<reference evidence="2 3" key="1">
    <citation type="submission" date="2023-05" db="EMBL/GenBank/DDBJ databases">
        <title>B98-5 Cell Line De Novo Hybrid Assembly: An Optical Mapping Approach.</title>
        <authorList>
            <person name="Kananen K."/>
            <person name="Auerbach J.A."/>
            <person name="Kautto E."/>
            <person name="Blachly J.S."/>
        </authorList>
    </citation>
    <scope>NUCLEOTIDE SEQUENCE [LARGE SCALE GENOMIC DNA]</scope>
    <source>
        <strain evidence="2">B95-8</strain>
        <tissue evidence="2">Cell line</tissue>
    </source>
</reference>
<feature type="region of interest" description="Disordered" evidence="1">
    <location>
        <begin position="1"/>
        <end position="51"/>
    </location>
</feature>
<keyword evidence="3" id="KW-1185">Reference proteome</keyword>
<organism evidence="2 3">
    <name type="scientific">Saguinus oedipus</name>
    <name type="common">Cotton-top tamarin</name>
    <name type="synonym">Oedipomidas oedipus</name>
    <dbReference type="NCBI Taxonomy" id="9490"/>
    <lineage>
        <taxon>Eukaryota</taxon>
        <taxon>Metazoa</taxon>
        <taxon>Chordata</taxon>
        <taxon>Craniata</taxon>
        <taxon>Vertebrata</taxon>
        <taxon>Euteleostomi</taxon>
        <taxon>Mammalia</taxon>
        <taxon>Eutheria</taxon>
        <taxon>Euarchontoglires</taxon>
        <taxon>Primates</taxon>
        <taxon>Haplorrhini</taxon>
        <taxon>Platyrrhini</taxon>
        <taxon>Cebidae</taxon>
        <taxon>Callitrichinae</taxon>
        <taxon>Saguinus</taxon>
    </lineage>
</organism>
<evidence type="ECO:0000313" key="3">
    <source>
        <dbReference type="Proteomes" id="UP001266305"/>
    </source>
</evidence>
<gene>
    <name evidence="2" type="ORF">P7K49_016595</name>
</gene>